<dbReference type="InterPro" id="IPR038765">
    <property type="entry name" value="Papain-like_cys_pep_sf"/>
</dbReference>
<dbReference type="SUPFAM" id="SSF54001">
    <property type="entry name" value="Cysteine proteinases"/>
    <property type="match status" value="1"/>
</dbReference>
<dbReference type="Gene3D" id="3.10.620.30">
    <property type="match status" value="1"/>
</dbReference>
<gene>
    <name evidence="2" type="ORF">FHX64_000948</name>
</gene>
<dbReference type="RefSeq" id="WP_183412629.1">
    <property type="nucleotide sequence ID" value="NZ_JACHYB010000001.1"/>
</dbReference>
<organism evidence="2 3">
    <name type="scientific">Microbacter margulisiae</name>
    <dbReference type="NCBI Taxonomy" id="1350067"/>
    <lineage>
        <taxon>Bacteria</taxon>
        <taxon>Pseudomonadati</taxon>
        <taxon>Bacteroidota</taxon>
        <taxon>Bacteroidia</taxon>
        <taxon>Bacteroidales</taxon>
        <taxon>Porphyromonadaceae</taxon>
        <taxon>Microbacter</taxon>
    </lineage>
</organism>
<accession>A0A7W5H1K5</accession>
<dbReference type="SMART" id="SM00460">
    <property type="entry name" value="TGc"/>
    <property type="match status" value="1"/>
</dbReference>
<proteinExistence type="predicted"/>
<name>A0A7W5H1K5_9PORP</name>
<dbReference type="InterPro" id="IPR002931">
    <property type="entry name" value="Transglutaminase-like"/>
</dbReference>
<evidence type="ECO:0000259" key="1">
    <source>
        <dbReference type="SMART" id="SM00460"/>
    </source>
</evidence>
<reference evidence="2 3" key="1">
    <citation type="submission" date="2020-08" db="EMBL/GenBank/DDBJ databases">
        <title>Genomic Encyclopedia of Type Strains, Phase IV (KMG-IV): sequencing the most valuable type-strain genomes for metagenomic binning, comparative biology and taxonomic classification.</title>
        <authorList>
            <person name="Goeker M."/>
        </authorList>
    </citation>
    <scope>NUCLEOTIDE SEQUENCE [LARGE SCALE GENOMIC DNA]</scope>
    <source>
        <strain evidence="2 3">DSM 27471</strain>
    </source>
</reference>
<evidence type="ECO:0000313" key="2">
    <source>
        <dbReference type="EMBL" id="MBB3186785.1"/>
    </source>
</evidence>
<evidence type="ECO:0000313" key="3">
    <source>
        <dbReference type="Proteomes" id="UP000544222"/>
    </source>
</evidence>
<dbReference type="Gene3D" id="2.60.40.1120">
    <property type="entry name" value="Carboxypeptidase-like, regulatory domain"/>
    <property type="match status" value="1"/>
</dbReference>
<keyword evidence="3" id="KW-1185">Reference proteome</keyword>
<comment type="caution">
    <text evidence="2">The sequence shown here is derived from an EMBL/GenBank/DDBJ whole genome shotgun (WGS) entry which is preliminary data.</text>
</comment>
<dbReference type="EMBL" id="JACHYB010000001">
    <property type="protein sequence ID" value="MBB3186785.1"/>
    <property type="molecule type" value="Genomic_DNA"/>
</dbReference>
<dbReference type="AlphaFoldDB" id="A0A7W5H1K5"/>
<dbReference type="PANTHER" id="PTHR35532">
    <property type="entry name" value="SIMILAR TO POLYHYDROXYALKANOATE DEPOLYMERASE"/>
    <property type="match status" value="1"/>
</dbReference>
<dbReference type="Pfam" id="PF01841">
    <property type="entry name" value="Transglut_core"/>
    <property type="match status" value="1"/>
</dbReference>
<dbReference type="Proteomes" id="UP000544222">
    <property type="component" value="Unassembled WGS sequence"/>
</dbReference>
<protein>
    <recommendedName>
        <fullName evidence="1">Transglutaminase-like domain-containing protein</fullName>
    </recommendedName>
</protein>
<feature type="domain" description="Transglutaminase-like" evidence="1">
    <location>
        <begin position="176"/>
        <end position="235"/>
    </location>
</feature>
<sequence length="894" mass="101601">MKTRLFIILFLSQILGSSIWGQFISNSERLQDIRRMLAVQQKLTAHSRTEIWHYLQKPMTQDAKQAMRFLYAYMPLSDMADYSPSFFYKNVQRTLEARAEMPWGKKIPEDVFLHFVLPLRVNNEHLDSFRLKMYPILKARIQGLDMKEAALEINHWCHEKVTYRGTDDRTSSPLNTMNKSFGRCGEESTFTVAALRTVGIPARQVYTPRWAHSDDNHAWVEVWINGKWHYMGACEPAPDLDMGWFSEPVKRIMLADSRAFGRYYGQDQVVVANDRFSNLNLTSNYAPVRNVTIKVMHVDGTPVDSAKVEFKLYNYAEYYPIATTYTDKSGQTHLSLGLGDILIWASKNGIFGYAKLSVPTTGSLTLVLDKTSLDNVTDDYYMVPPPAQKVMSHVTPQQEKYNDLRLAHEDSIRNAYMATFKDSLWAGALAQKLHLSSDTVVGFIQKSYGNWAQVETYLSQGAEISRKYVLAMAAQLSDKDFSDLRASVLISQLRYAVRPEGREQGISDGQFIRYVLNPRIATENLSAWRSFLSNQFGYEMVLKTRDNIHVLINWMQHQITINDDANVYSHSYISPEGVFLMRLADKKSRDLFFVAACRTFGIPARLNPETQFPEYMKQGKWLRAVFSAHAIANPVLGSLHLLNGDNPMVPQYYLHFTIGELRNGTYHTLYFDEDKKVTDFPQQIPLAIGHYVLVTGNRLQDGSVLSSLTYFQIKKGQETTIKVQLRQPKNILAASGKLNLNDLYIKPLDSTTPVSLASLSGGKDMALILLDPDKEPSKHILNDLGSYINYFNQGDVKFVFAMSQMNAQQSNELATYALPANRLEGIDLSDHLVKAISAIYNQGSPANLPLVLLMDKAGQIYYFSAGYKIGIGEQLLRIEASMKLRKKENKNVQE</sequence>
<dbReference type="PANTHER" id="PTHR35532:SF5">
    <property type="entry name" value="CARBOHYDRATE-BINDING DOMAIN-CONTAINING PROTEIN"/>
    <property type="match status" value="1"/>
</dbReference>